<keyword evidence="2" id="KW-1185">Reference proteome</keyword>
<dbReference type="Proteomes" id="UP000325315">
    <property type="component" value="Unassembled WGS sequence"/>
</dbReference>
<name>A0A5B6V0Q8_9ROSI</name>
<comment type="caution">
    <text evidence="1">The sequence shown here is derived from an EMBL/GenBank/DDBJ whole genome shotgun (WGS) entry which is preliminary data.</text>
</comment>
<protein>
    <submittedName>
        <fullName evidence="1">Retrotransposon gag protein</fullName>
    </submittedName>
</protein>
<sequence>MTKKFLLKYFPPAKTTKLRNNISSFAQFELETLMCSHHGLPLWLQIIDATTDETLNNKTPEAAQEFIKQMALNNYQWQVMRTKPTKAAGVFNIDTIAMLASQVNSVMELRCDWSEESSKFLRWSMRIIQNSLGVVKEIRGHNPLWVFSNLISKKKKSNLEELLTKFISVSESRFQNTKMTLINQQTSI</sequence>
<evidence type="ECO:0000313" key="1">
    <source>
        <dbReference type="EMBL" id="KAA3462725.1"/>
    </source>
</evidence>
<gene>
    <name evidence="1" type="ORF">EPI10_029187</name>
</gene>
<dbReference type="OrthoDB" id="1305902at2759"/>
<dbReference type="AlphaFoldDB" id="A0A5B6V0Q8"/>
<evidence type="ECO:0000313" key="2">
    <source>
        <dbReference type="Proteomes" id="UP000325315"/>
    </source>
</evidence>
<reference evidence="2" key="1">
    <citation type="journal article" date="2019" name="Plant Biotechnol. J.">
        <title>Genome sequencing of the Australian wild diploid species Gossypium australe highlights disease resistance and delayed gland morphogenesis.</title>
        <authorList>
            <person name="Cai Y."/>
            <person name="Cai X."/>
            <person name="Wang Q."/>
            <person name="Wang P."/>
            <person name="Zhang Y."/>
            <person name="Cai C."/>
            <person name="Xu Y."/>
            <person name="Wang K."/>
            <person name="Zhou Z."/>
            <person name="Wang C."/>
            <person name="Geng S."/>
            <person name="Li B."/>
            <person name="Dong Q."/>
            <person name="Hou Y."/>
            <person name="Wang H."/>
            <person name="Ai P."/>
            <person name="Liu Z."/>
            <person name="Yi F."/>
            <person name="Sun M."/>
            <person name="An G."/>
            <person name="Cheng J."/>
            <person name="Zhang Y."/>
            <person name="Shi Q."/>
            <person name="Xie Y."/>
            <person name="Shi X."/>
            <person name="Chang Y."/>
            <person name="Huang F."/>
            <person name="Chen Y."/>
            <person name="Hong S."/>
            <person name="Mi L."/>
            <person name="Sun Q."/>
            <person name="Zhang L."/>
            <person name="Zhou B."/>
            <person name="Peng R."/>
            <person name="Zhang X."/>
            <person name="Liu F."/>
        </authorList>
    </citation>
    <scope>NUCLEOTIDE SEQUENCE [LARGE SCALE GENOMIC DNA]</scope>
    <source>
        <strain evidence="2">cv. PA1801</strain>
    </source>
</reference>
<dbReference type="EMBL" id="SMMG02000009">
    <property type="protein sequence ID" value="KAA3462725.1"/>
    <property type="molecule type" value="Genomic_DNA"/>
</dbReference>
<accession>A0A5B6V0Q8</accession>
<organism evidence="1 2">
    <name type="scientific">Gossypium australe</name>
    <dbReference type="NCBI Taxonomy" id="47621"/>
    <lineage>
        <taxon>Eukaryota</taxon>
        <taxon>Viridiplantae</taxon>
        <taxon>Streptophyta</taxon>
        <taxon>Embryophyta</taxon>
        <taxon>Tracheophyta</taxon>
        <taxon>Spermatophyta</taxon>
        <taxon>Magnoliopsida</taxon>
        <taxon>eudicotyledons</taxon>
        <taxon>Gunneridae</taxon>
        <taxon>Pentapetalae</taxon>
        <taxon>rosids</taxon>
        <taxon>malvids</taxon>
        <taxon>Malvales</taxon>
        <taxon>Malvaceae</taxon>
        <taxon>Malvoideae</taxon>
        <taxon>Gossypium</taxon>
    </lineage>
</organism>
<proteinExistence type="predicted"/>